<proteinExistence type="predicted"/>
<name>A0ABV3X8J5_9FIRM</name>
<evidence type="ECO:0000313" key="1">
    <source>
        <dbReference type="EMBL" id="MEX5286135.1"/>
    </source>
</evidence>
<accession>A0ABV3X8J5</accession>
<comment type="caution">
    <text evidence="1">The sequence shown here is derived from an EMBL/GenBank/DDBJ whole genome shotgun (WGS) entry which is preliminary data.</text>
</comment>
<evidence type="ECO:0000313" key="2">
    <source>
        <dbReference type="Proteomes" id="UP001559623"/>
    </source>
</evidence>
<keyword evidence="2" id="KW-1185">Reference proteome</keyword>
<dbReference type="RefSeq" id="WP_368847856.1">
    <property type="nucleotide sequence ID" value="NZ_CP194411.1"/>
</dbReference>
<organism evidence="1 2">
    <name type="scientific">Selenomonas sputigena</name>
    <dbReference type="NCBI Taxonomy" id="69823"/>
    <lineage>
        <taxon>Bacteria</taxon>
        <taxon>Bacillati</taxon>
        <taxon>Bacillota</taxon>
        <taxon>Negativicutes</taxon>
        <taxon>Selenomonadales</taxon>
        <taxon>Selenomonadaceae</taxon>
        <taxon>Selenomonas</taxon>
    </lineage>
</organism>
<sequence length="49" mass="5838">MNKEDFNEMDLETQEILDRLSPAPEKMQEEGWDSRAQQQMLLEKNGREV</sequence>
<gene>
    <name evidence="1" type="ORF">QCO44_10985</name>
</gene>
<dbReference type="Proteomes" id="UP001559623">
    <property type="component" value="Unassembled WGS sequence"/>
</dbReference>
<dbReference type="EMBL" id="JARVLH010000008">
    <property type="protein sequence ID" value="MEX5286135.1"/>
    <property type="molecule type" value="Genomic_DNA"/>
</dbReference>
<reference evidence="1 2" key="1">
    <citation type="submission" date="2023-04" db="EMBL/GenBank/DDBJ databases">
        <title>Genome Sequence of Selenomonas sputigena ATCC 33150.</title>
        <authorList>
            <person name="Miller D.P."/>
            <person name="Anvari S."/>
            <person name="Polson S.W."/>
            <person name="Macdonald M."/>
            <person name="Mcdowell J.V."/>
        </authorList>
    </citation>
    <scope>NUCLEOTIDE SEQUENCE [LARGE SCALE GENOMIC DNA]</scope>
    <source>
        <strain evidence="1 2">ATCC 33150</strain>
    </source>
</reference>
<protein>
    <submittedName>
        <fullName evidence="1">Uncharacterized protein</fullName>
    </submittedName>
</protein>